<protein>
    <recommendedName>
        <fullName evidence="3">Prophage helix-turn-helix protein</fullName>
    </recommendedName>
</protein>
<dbReference type="SUPFAM" id="SSF47413">
    <property type="entry name" value="lambda repressor-like DNA-binding domains"/>
    <property type="match status" value="1"/>
</dbReference>
<dbReference type="InterPro" id="IPR010982">
    <property type="entry name" value="Lambda_DNA-bd_dom_sf"/>
</dbReference>
<evidence type="ECO:0000313" key="2">
    <source>
        <dbReference type="Proteomes" id="UP000075476"/>
    </source>
</evidence>
<dbReference type="Gene3D" id="1.10.260.40">
    <property type="entry name" value="lambda repressor-like DNA-binding domains"/>
    <property type="match status" value="1"/>
</dbReference>
<dbReference type="RefSeq" id="WP_061664812.1">
    <property type="nucleotide sequence ID" value="NZ_LOMO01000280.1"/>
</dbReference>
<evidence type="ECO:0000313" key="1">
    <source>
        <dbReference type="EMBL" id="KXY26571.1"/>
    </source>
</evidence>
<dbReference type="GO" id="GO:0003677">
    <property type="term" value="F:DNA binding"/>
    <property type="evidence" value="ECO:0007669"/>
    <property type="project" value="InterPro"/>
</dbReference>
<dbReference type="EMBL" id="LOMO01000280">
    <property type="protein sequence ID" value="KXY26571.1"/>
    <property type="molecule type" value="Genomic_DNA"/>
</dbReference>
<comment type="caution">
    <text evidence="1">The sequence shown here is derived from an EMBL/GenBank/DDBJ whole genome shotgun (WGS) entry which is preliminary data.</text>
</comment>
<sequence>MNQILKREEMSKQTLIKFLSEIIDEIDFQKKNQEDIAKVIGISPGTFSKNLTGKIQFNFWNLIKLSKILYVNDINKQRKMIHNFCSVTTSKKNLRIAMEYANAKGDLSLLKLVVDQERNSSLAINREWSYVYELVWQRSSGVIAKQELLDKLEERKGSRVIKTKEMKILYGILTCYTMCDLETYTSLFEYAEVLLPKVEEISDGFIKTAYLGRIKECLSFALLVQDKLENLRSTCHEILELEDPEGCFNLLRASALVYLAESFTFESYDSASKYIKESIEQLGPYYYFEREKQRRQEILNTYAFIKLVNKKDLDKIKIYHPAEESFLEIIRGNYANAIRILSDLEKKNGSLTPMQYCYLGIAKGDISLIEKSITLFECAGNRFYCQFPKKIVVEFKKNGIIYEGGAI</sequence>
<name>A0A9X0M8Y7_BACCE</name>
<proteinExistence type="predicted"/>
<evidence type="ECO:0008006" key="3">
    <source>
        <dbReference type="Google" id="ProtNLM"/>
    </source>
</evidence>
<dbReference type="Proteomes" id="UP000075476">
    <property type="component" value="Unassembled WGS sequence"/>
</dbReference>
<dbReference type="NCBIfam" id="NF038310">
    <property type="entry name" value="lysogeny_AimR"/>
    <property type="match status" value="1"/>
</dbReference>
<accession>A0A9X0M8Y7</accession>
<gene>
    <name evidence="1" type="ORF">AT268_06160</name>
</gene>
<reference evidence="1 2" key="1">
    <citation type="submission" date="2015-12" db="EMBL/GenBank/DDBJ databases">
        <title>Bacillus cereus Group isolate.</title>
        <authorList>
            <person name="Kovac J."/>
        </authorList>
    </citation>
    <scope>NUCLEOTIDE SEQUENCE [LARGE SCALE GENOMIC DNA]</scope>
    <source>
        <strain evidence="1 2">FSL K6-0073</strain>
    </source>
</reference>
<dbReference type="Pfam" id="PF22871">
    <property type="entry name" value="AimR"/>
    <property type="match status" value="1"/>
</dbReference>
<dbReference type="AlphaFoldDB" id="A0A9X0M8Y7"/>
<dbReference type="InterPro" id="IPR047705">
    <property type="entry name" value="AimR-like"/>
</dbReference>
<organism evidence="1 2">
    <name type="scientific">Bacillus cereus</name>
    <dbReference type="NCBI Taxonomy" id="1396"/>
    <lineage>
        <taxon>Bacteria</taxon>
        <taxon>Bacillati</taxon>
        <taxon>Bacillota</taxon>
        <taxon>Bacilli</taxon>
        <taxon>Bacillales</taxon>
        <taxon>Bacillaceae</taxon>
        <taxon>Bacillus</taxon>
        <taxon>Bacillus cereus group</taxon>
    </lineage>
</organism>